<protein>
    <submittedName>
        <fullName evidence="10">Glycosyltransferase family 39 protein</fullName>
        <ecNumber evidence="10">2.4.-.-</ecNumber>
    </submittedName>
</protein>
<accession>A0A9X1I9Q2</accession>
<dbReference type="EC" id="2.4.-.-" evidence="10"/>
<proteinExistence type="predicted"/>
<organism evidence="10 11">
    <name type="scientific">Roseicella aerolata</name>
    <dbReference type="NCBI Taxonomy" id="2883479"/>
    <lineage>
        <taxon>Bacteria</taxon>
        <taxon>Pseudomonadati</taxon>
        <taxon>Pseudomonadota</taxon>
        <taxon>Alphaproteobacteria</taxon>
        <taxon>Acetobacterales</taxon>
        <taxon>Roseomonadaceae</taxon>
        <taxon>Roseicella</taxon>
    </lineage>
</organism>
<dbReference type="GO" id="GO:0010041">
    <property type="term" value="P:response to iron(III) ion"/>
    <property type="evidence" value="ECO:0007669"/>
    <property type="project" value="TreeGrafter"/>
</dbReference>
<feature type="transmembrane region" description="Helical" evidence="8">
    <location>
        <begin position="31"/>
        <end position="59"/>
    </location>
</feature>
<dbReference type="EMBL" id="JAJAQI010000004">
    <property type="protein sequence ID" value="MCB4820851.1"/>
    <property type="molecule type" value="Genomic_DNA"/>
</dbReference>
<keyword evidence="3 10" id="KW-0328">Glycosyltransferase</keyword>
<evidence type="ECO:0000256" key="6">
    <source>
        <dbReference type="ARBA" id="ARBA00022989"/>
    </source>
</evidence>
<comment type="subcellular location">
    <subcellularLocation>
        <location evidence="1">Cell membrane</location>
        <topology evidence="1">Multi-pass membrane protein</topology>
    </subcellularLocation>
</comment>
<dbReference type="InterPro" id="IPR038731">
    <property type="entry name" value="RgtA/B/C-like"/>
</dbReference>
<feature type="transmembrane region" description="Helical" evidence="8">
    <location>
        <begin position="349"/>
        <end position="368"/>
    </location>
</feature>
<gene>
    <name evidence="10" type="ORF">LHA35_03795</name>
</gene>
<dbReference type="GO" id="GO:0005886">
    <property type="term" value="C:plasma membrane"/>
    <property type="evidence" value="ECO:0007669"/>
    <property type="project" value="UniProtKB-SubCell"/>
</dbReference>
<evidence type="ECO:0000256" key="1">
    <source>
        <dbReference type="ARBA" id="ARBA00004651"/>
    </source>
</evidence>
<evidence type="ECO:0000256" key="5">
    <source>
        <dbReference type="ARBA" id="ARBA00022692"/>
    </source>
</evidence>
<feature type="transmembrane region" description="Helical" evidence="8">
    <location>
        <begin position="202"/>
        <end position="224"/>
    </location>
</feature>
<feature type="transmembrane region" description="Helical" evidence="8">
    <location>
        <begin position="292"/>
        <end position="311"/>
    </location>
</feature>
<feature type="transmembrane region" description="Helical" evidence="8">
    <location>
        <begin position="137"/>
        <end position="155"/>
    </location>
</feature>
<feature type="transmembrane region" description="Helical" evidence="8">
    <location>
        <begin position="323"/>
        <end position="343"/>
    </location>
</feature>
<feature type="transmembrane region" description="Helical" evidence="8">
    <location>
        <begin position="236"/>
        <end position="260"/>
    </location>
</feature>
<evidence type="ECO:0000313" key="10">
    <source>
        <dbReference type="EMBL" id="MCB4820851.1"/>
    </source>
</evidence>
<evidence type="ECO:0000256" key="3">
    <source>
        <dbReference type="ARBA" id="ARBA00022676"/>
    </source>
</evidence>
<dbReference type="InterPro" id="IPR050297">
    <property type="entry name" value="LipidA_mod_glycosyltrf_83"/>
</dbReference>
<keyword evidence="5 8" id="KW-0812">Transmembrane</keyword>
<keyword evidence="7 8" id="KW-0472">Membrane</keyword>
<dbReference type="GO" id="GO:0016763">
    <property type="term" value="F:pentosyltransferase activity"/>
    <property type="evidence" value="ECO:0007669"/>
    <property type="project" value="TreeGrafter"/>
</dbReference>
<keyword evidence="11" id="KW-1185">Reference proteome</keyword>
<comment type="caution">
    <text evidence="10">The sequence shown here is derived from an EMBL/GenBank/DDBJ whole genome shotgun (WGS) entry which is preliminary data.</text>
</comment>
<feature type="domain" description="Glycosyltransferase RgtA/B/C/D-like" evidence="9">
    <location>
        <begin position="87"/>
        <end position="249"/>
    </location>
</feature>
<dbReference type="Pfam" id="PF13231">
    <property type="entry name" value="PMT_2"/>
    <property type="match status" value="1"/>
</dbReference>
<sequence>MSTTYLRGPEAGPLARPRAGMRPAARGAARALAGAALIPLLMLGAALLFRGIGFTVAVIDTDEGLYIVQAREWLRGNWPLVAVWDMHPIGAPAVYAAAIGLFGDSIATIRLLGILCTALAGWALYGLVRVAGGPRPVALAAGLLYLAQSVLLFGLATNTEVLFAPAVVATMALGLRAAMRALEGGEGPRWSELVPMGLMMGMAFSIKPVVTPEGCLAFALLTFPALWRRVLRPGRFLALAAAYAALVLTPTALFGIAYALRGHFAEFLDGSFLAPLRYSMARLTLPEAAQRLQTAAMVLLWPMVLAGLALARWGLRRGRGGRLARIALLWFACGSLAIIGPGFFYPHYFLIWMPPLAVLAALGAWRLARLAGPRRAMAAFAALVAVVAVELWRQEATVRVGRGHGIWTPDPVQEVAKAVKARLRPGEAIFVANYHPVIYAMADAALPTRFVFPAHLTGGFTQVADIDTDAEVRRILATRPRLVLVDRGWWWHLRPSAAAILTEVLERDYMLEATVAEERGPVELWRPK</sequence>
<keyword evidence="4 10" id="KW-0808">Transferase</keyword>
<dbReference type="PANTHER" id="PTHR33908:SF3">
    <property type="entry name" value="UNDECAPRENYL PHOSPHATE-ALPHA-4-AMINO-4-DEOXY-L-ARABINOSE ARABINOSYL TRANSFERASE"/>
    <property type="match status" value="1"/>
</dbReference>
<evidence type="ECO:0000256" key="7">
    <source>
        <dbReference type="ARBA" id="ARBA00023136"/>
    </source>
</evidence>
<evidence type="ECO:0000256" key="8">
    <source>
        <dbReference type="SAM" id="Phobius"/>
    </source>
</evidence>
<dbReference type="GO" id="GO:0009103">
    <property type="term" value="P:lipopolysaccharide biosynthetic process"/>
    <property type="evidence" value="ECO:0007669"/>
    <property type="project" value="UniProtKB-ARBA"/>
</dbReference>
<dbReference type="AlphaFoldDB" id="A0A9X1I9Q2"/>
<reference evidence="10" key="1">
    <citation type="submission" date="2021-10" db="EMBL/GenBank/DDBJ databases">
        <title>Roseicella aerolatum sp. nov., isolated from aerosols of e-waste dismantling site.</title>
        <authorList>
            <person name="Qin T."/>
        </authorList>
    </citation>
    <scope>NUCLEOTIDE SEQUENCE</scope>
    <source>
        <strain evidence="10">GB24</strain>
    </source>
</reference>
<keyword evidence="2" id="KW-1003">Cell membrane</keyword>
<evidence type="ECO:0000313" key="11">
    <source>
        <dbReference type="Proteomes" id="UP001139311"/>
    </source>
</evidence>
<dbReference type="PANTHER" id="PTHR33908">
    <property type="entry name" value="MANNOSYLTRANSFERASE YKCB-RELATED"/>
    <property type="match status" value="1"/>
</dbReference>
<feature type="transmembrane region" description="Helical" evidence="8">
    <location>
        <begin position="109"/>
        <end position="131"/>
    </location>
</feature>
<evidence type="ECO:0000259" key="9">
    <source>
        <dbReference type="Pfam" id="PF13231"/>
    </source>
</evidence>
<keyword evidence="6 8" id="KW-1133">Transmembrane helix</keyword>
<evidence type="ECO:0000256" key="4">
    <source>
        <dbReference type="ARBA" id="ARBA00022679"/>
    </source>
</evidence>
<name>A0A9X1I9Q2_9PROT</name>
<evidence type="ECO:0000256" key="2">
    <source>
        <dbReference type="ARBA" id="ARBA00022475"/>
    </source>
</evidence>
<dbReference type="Proteomes" id="UP001139311">
    <property type="component" value="Unassembled WGS sequence"/>
</dbReference>
<dbReference type="RefSeq" id="WP_226604691.1">
    <property type="nucleotide sequence ID" value="NZ_JAJAQI010000004.1"/>
</dbReference>